<dbReference type="SUPFAM" id="SSF51735">
    <property type="entry name" value="NAD(P)-binding Rossmann-fold domains"/>
    <property type="match status" value="1"/>
</dbReference>
<dbReference type="InterPro" id="IPR013154">
    <property type="entry name" value="ADH-like_N"/>
</dbReference>
<dbReference type="CDD" id="cd08276">
    <property type="entry name" value="MDR7"/>
    <property type="match status" value="1"/>
</dbReference>
<dbReference type="SMART" id="SM00829">
    <property type="entry name" value="PKS_ER"/>
    <property type="match status" value="1"/>
</dbReference>
<evidence type="ECO:0000259" key="1">
    <source>
        <dbReference type="SMART" id="SM00829"/>
    </source>
</evidence>
<gene>
    <name evidence="2" type="ORF">PENARI_c003G08534</name>
</gene>
<protein>
    <recommendedName>
        <fullName evidence="1">Enoyl reductase (ER) domain-containing protein</fullName>
    </recommendedName>
</protein>
<dbReference type="Gene3D" id="3.90.180.10">
    <property type="entry name" value="Medium-chain alcohol dehydrogenases, catalytic domain"/>
    <property type="match status" value="1"/>
</dbReference>
<dbReference type="InterPro" id="IPR013149">
    <property type="entry name" value="ADH-like_C"/>
</dbReference>
<dbReference type="EMBL" id="LXJU01000003">
    <property type="protein sequence ID" value="OGE56031.1"/>
    <property type="molecule type" value="Genomic_DNA"/>
</dbReference>
<reference evidence="2 3" key="1">
    <citation type="journal article" date="2016" name="Sci. Rep.">
        <title>Penicillium arizonense, a new, genome sequenced fungal species, reveals a high chemical diversity in secreted metabolites.</title>
        <authorList>
            <person name="Grijseels S."/>
            <person name="Nielsen J.C."/>
            <person name="Randelovic M."/>
            <person name="Nielsen J."/>
            <person name="Nielsen K.F."/>
            <person name="Workman M."/>
            <person name="Frisvad J.C."/>
        </authorList>
    </citation>
    <scope>NUCLEOTIDE SEQUENCE [LARGE SCALE GENOMIC DNA]</scope>
    <source>
        <strain evidence="2 3">CBS 141311</strain>
    </source>
</reference>
<dbReference type="GO" id="GO:0016491">
    <property type="term" value="F:oxidoreductase activity"/>
    <property type="evidence" value="ECO:0007669"/>
    <property type="project" value="InterPro"/>
</dbReference>
<dbReference type="GeneID" id="34573328"/>
<sequence>MALPKTYRAFRHSKGNTPTTLDLATEELPSSLKSNEVLIRIHAVSLNYRDVAMMHGTYPVKIIERCIPASDCAAEVVGIGSEVHDFQIGDRVAPIFDLNNIDGTEEERLVLGGDVDGVLCEYAVFDRNVLFHLPKHLSWEEAACITCAGVTAWNALDMPRSKGTALLQGTGGVSMFSLLICLGAGIRPIITSSSDQKLDLAKAIGGSDAVDTINYRDHPQWEEDALRFTNGRGVDVVVDNVGPSSIAQSLSSLARRGTVSLVGFLGGFDVDRFPDTVTPTLLKSATIRGISVGSKIDHQTLCDFLSEKDIGLRPIMDSVTFSFEESQAAFDHLWDANHMGKVVIKL</sequence>
<name>A0A1F5LT45_PENAI</name>
<dbReference type="OrthoDB" id="3509362at2759"/>
<feature type="domain" description="Enoyl reductase (ER)" evidence="1">
    <location>
        <begin position="16"/>
        <end position="344"/>
    </location>
</feature>
<dbReference type="PANTHER" id="PTHR45033:SF1">
    <property type="entry name" value="OXIDOREDUCTASE (EUROFUNG)"/>
    <property type="match status" value="1"/>
</dbReference>
<dbReference type="STRING" id="1835702.A0A1F5LT45"/>
<proteinExistence type="predicted"/>
<evidence type="ECO:0000313" key="2">
    <source>
        <dbReference type="EMBL" id="OGE56031.1"/>
    </source>
</evidence>
<dbReference type="Pfam" id="PF00107">
    <property type="entry name" value="ADH_zinc_N"/>
    <property type="match status" value="1"/>
</dbReference>
<dbReference type="InterPro" id="IPR011032">
    <property type="entry name" value="GroES-like_sf"/>
</dbReference>
<dbReference type="SUPFAM" id="SSF50129">
    <property type="entry name" value="GroES-like"/>
    <property type="match status" value="1"/>
</dbReference>
<accession>A0A1F5LT45</accession>
<dbReference type="RefSeq" id="XP_022491460.1">
    <property type="nucleotide sequence ID" value="XM_022628594.1"/>
</dbReference>
<dbReference type="InterPro" id="IPR020843">
    <property type="entry name" value="ER"/>
</dbReference>
<dbReference type="Proteomes" id="UP000177622">
    <property type="component" value="Unassembled WGS sequence"/>
</dbReference>
<keyword evidence="3" id="KW-1185">Reference proteome</keyword>
<organism evidence="2 3">
    <name type="scientific">Penicillium arizonense</name>
    <dbReference type="NCBI Taxonomy" id="1835702"/>
    <lineage>
        <taxon>Eukaryota</taxon>
        <taxon>Fungi</taxon>
        <taxon>Dikarya</taxon>
        <taxon>Ascomycota</taxon>
        <taxon>Pezizomycotina</taxon>
        <taxon>Eurotiomycetes</taxon>
        <taxon>Eurotiomycetidae</taxon>
        <taxon>Eurotiales</taxon>
        <taxon>Aspergillaceae</taxon>
        <taxon>Penicillium</taxon>
    </lineage>
</organism>
<dbReference type="AlphaFoldDB" id="A0A1F5LT45"/>
<evidence type="ECO:0000313" key="3">
    <source>
        <dbReference type="Proteomes" id="UP000177622"/>
    </source>
</evidence>
<dbReference type="PANTHER" id="PTHR45033">
    <property type="match status" value="1"/>
</dbReference>
<dbReference type="Pfam" id="PF08240">
    <property type="entry name" value="ADH_N"/>
    <property type="match status" value="1"/>
</dbReference>
<comment type="caution">
    <text evidence="2">The sequence shown here is derived from an EMBL/GenBank/DDBJ whole genome shotgun (WGS) entry which is preliminary data.</text>
</comment>
<dbReference type="InterPro" id="IPR052711">
    <property type="entry name" value="Zinc_ADH-like"/>
</dbReference>
<dbReference type="InterPro" id="IPR036291">
    <property type="entry name" value="NAD(P)-bd_dom_sf"/>
</dbReference>
<dbReference type="Gene3D" id="3.40.50.720">
    <property type="entry name" value="NAD(P)-binding Rossmann-like Domain"/>
    <property type="match status" value="1"/>
</dbReference>